<feature type="transmembrane region" description="Helical" evidence="7">
    <location>
        <begin position="137"/>
        <end position="163"/>
    </location>
</feature>
<evidence type="ECO:0000259" key="9">
    <source>
        <dbReference type="PROSITE" id="PS50928"/>
    </source>
</evidence>
<proteinExistence type="inferred from homology"/>
<evidence type="ECO:0000256" key="6">
    <source>
        <dbReference type="ARBA" id="ARBA00023136"/>
    </source>
</evidence>
<dbReference type="RefSeq" id="WP_387409069.1">
    <property type="nucleotide sequence ID" value="NZ_JBIASD010000003.1"/>
</dbReference>
<feature type="transmembrane region" description="Helical" evidence="7">
    <location>
        <begin position="259"/>
        <end position="280"/>
    </location>
</feature>
<dbReference type="Pfam" id="PF00528">
    <property type="entry name" value="BPD_transp_1"/>
    <property type="match status" value="1"/>
</dbReference>
<dbReference type="SUPFAM" id="SSF161098">
    <property type="entry name" value="MetI-like"/>
    <property type="match status" value="1"/>
</dbReference>
<comment type="subcellular location">
    <subcellularLocation>
        <location evidence="1 7">Cell membrane</location>
        <topology evidence="1 7">Multi-pass membrane protein</topology>
    </subcellularLocation>
</comment>
<dbReference type="InterPro" id="IPR050366">
    <property type="entry name" value="BP-dependent_transpt_permease"/>
</dbReference>
<feature type="transmembrane region" description="Helical" evidence="7">
    <location>
        <begin position="315"/>
        <end position="334"/>
    </location>
</feature>
<evidence type="ECO:0000256" key="2">
    <source>
        <dbReference type="ARBA" id="ARBA00022448"/>
    </source>
</evidence>
<keyword evidence="11" id="KW-1185">Reference proteome</keyword>
<dbReference type="InterPro" id="IPR035906">
    <property type="entry name" value="MetI-like_sf"/>
</dbReference>
<accession>A0ABW6SJ98</accession>
<keyword evidence="6 7" id="KW-0472">Membrane</keyword>
<feature type="transmembrane region" description="Helical" evidence="7">
    <location>
        <begin position="209"/>
        <end position="228"/>
    </location>
</feature>
<evidence type="ECO:0000313" key="11">
    <source>
        <dbReference type="Proteomes" id="UP001602013"/>
    </source>
</evidence>
<keyword evidence="5 7" id="KW-1133">Transmembrane helix</keyword>
<dbReference type="EMBL" id="JBIASD010000003">
    <property type="protein sequence ID" value="MFF3665050.1"/>
    <property type="molecule type" value="Genomic_DNA"/>
</dbReference>
<dbReference type="Proteomes" id="UP001602013">
    <property type="component" value="Unassembled WGS sequence"/>
</dbReference>
<organism evidence="10 11">
    <name type="scientific">Microtetraspora malaysiensis</name>
    <dbReference type="NCBI Taxonomy" id="161358"/>
    <lineage>
        <taxon>Bacteria</taxon>
        <taxon>Bacillati</taxon>
        <taxon>Actinomycetota</taxon>
        <taxon>Actinomycetes</taxon>
        <taxon>Streptosporangiales</taxon>
        <taxon>Streptosporangiaceae</taxon>
        <taxon>Microtetraspora</taxon>
    </lineage>
</organism>
<dbReference type="PROSITE" id="PS50928">
    <property type="entry name" value="ABC_TM1"/>
    <property type="match status" value="1"/>
</dbReference>
<sequence>MTSPVRATAEQPAAGAPAAGPPARPSAGPWRRALGRLRHNRSAMIAGAGLLLIVLACVFAPVYANAIAHTDPFTSNASGTVVVNGERVPVLAQSTEGLGLGVTPVGPTWDPGNYFLGADNQGRDVMARLLYGGRNSLLIGLSSAVLCCALATVLGVLAGYFGGWIDAVLSRFFDVIWAFPVYLLAICLSVVLLTSGLHLGPIHIDAGSLALPVVIIALIYVPYVARPLRGQVMALRNKEFLHAAVGLGASDLRIMRREVLPNVLPTVVVFLPLMTALNMLTESALSFLSVGVQSPDASWGTIINDGLALLYTRPAITIAAGLCVGLTAVALNVLGDGVRDALDPNARLRGGA</sequence>
<evidence type="ECO:0000256" key="5">
    <source>
        <dbReference type="ARBA" id="ARBA00022989"/>
    </source>
</evidence>
<evidence type="ECO:0000256" key="7">
    <source>
        <dbReference type="RuleBase" id="RU363032"/>
    </source>
</evidence>
<dbReference type="PANTHER" id="PTHR43386">
    <property type="entry name" value="OLIGOPEPTIDE TRANSPORT SYSTEM PERMEASE PROTEIN APPC"/>
    <property type="match status" value="1"/>
</dbReference>
<feature type="region of interest" description="Disordered" evidence="8">
    <location>
        <begin position="1"/>
        <end position="30"/>
    </location>
</feature>
<evidence type="ECO:0000313" key="10">
    <source>
        <dbReference type="EMBL" id="MFF3665050.1"/>
    </source>
</evidence>
<feature type="transmembrane region" description="Helical" evidence="7">
    <location>
        <begin position="42"/>
        <end position="64"/>
    </location>
</feature>
<keyword evidence="4 7" id="KW-0812">Transmembrane</keyword>
<comment type="caution">
    <text evidence="10">The sequence shown here is derived from an EMBL/GenBank/DDBJ whole genome shotgun (WGS) entry which is preliminary data.</text>
</comment>
<evidence type="ECO:0000256" key="8">
    <source>
        <dbReference type="SAM" id="MobiDB-lite"/>
    </source>
</evidence>
<evidence type="ECO:0000256" key="1">
    <source>
        <dbReference type="ARBA" id="ARBA00004651"/>
    </source>
</evidence>
<feature type="domain" description="ABC transmembrane type-1" evidence="9">
    <location>
        <begin position="133"/>
        <end position="335"/>
    </location>
</feature>
<keyword evidence="3" id="KW-1003">Cell membrane</keyword>
<evidence type="ECO:0000256" key="4">
    <source>
        <dbReference type="ARBA" id="ARBA00022692"/>
    </source>
</evidence>
<dbReference type="InterPro" id="IPR000515">
    <property type="entry name" value="MetI-like"/>
</dbReference>
<comment type="similarity">
    <text evidence="7">Belongs to the binding-protein-dependent transport system permease family.</text>
</comment>
<dbReference type="Pfam" id="PF12911">
    <property type="entry name" value="OppC_N"/>
    <property type="match status" value="1"/>
</dbReference>
<feature type="compositionally biased region" description="Low complexity" evidence="8">
    <location>
        <begin position="1"/>
        <end position="18"/>
    </location>
</feature>
<protein>
    <submittedName>
        <fullName evidence="10">ABC transporter permease</fullName>
    </submittedName>
</protein>
<dbReference type="PANTHER" id="PTHR43386:SF1">
    <property type="entry name" value="D,D-DIPEPTIDE TRANSPORT SYSTEM PERMEASE PROTEIN DDPC-RELATED"/>
    <property type="match status" value="1"/>
</dbReference>
<dbReference type="Gene3D" id="1.10.3720.10">
    <property type="entry name" value="MetI-like"/>
    <property type="match status" value="1"/>
</dbReference>
<name>A0ABW6SJ98_9ACTN</name>
<dbReference type="CDD" id="cd06261">
    <property type="entry name" value="TM_PBP2"/>
    <property type="match status" value="1"/>
</dbReference>
<feature type="transmembrane region" description="Helical" evidence="7">
    <location>
        <begin position="175"/>
        <end position="197"/>
    </location>
</feature>
<gene>
    <name evidence="10" type="ORF">ACFYXI_05595</name>
</gene>
<dbReference type="InterPro" id="IPR025966">
    <property type="entry name" value="OppC_N"/>
</dbReference>
<reference evidence="10 11" key="1">
    <citation type="submission" date="2024-10" db="EMBL/GenBank/DDBJ databases">
        <title>The Natural Products Discovery Center: Release of the First 8490 Sequenced Strains for Exploring Actinobacteria Biosynthetic Diversity.</title>
        <authorList>
            <person name="Kalkreuter E."/>
            <person name="Kautsar S.A."/>
            <person name="Yang D."/>
            <person name="Bader C.D."/>
            <person name="Teijaro C.N."/>
            <person name="Fluegel L."/>
            <person name="Davis C.M."/>
            <person name="Simpson J.R."/>
            <person name="Lauterbach L."/>
            <person name="Steele A.D."/>
            <person name="Gui C."/>
            <person name="Meng S."/>
            <person name="Li G."/>
            <person name="Viehrig K."/>
            <person name="Ye F."/>
            <person name="Su P."/>
            <person name="Kiefer A.F."/>
            <person name="Nichols A."/>
            <person name="Cepeda A.J."/>
            <person name="Yan W."/>
            <person name="Fan B."/>
            <person name="Jiang Y."/>
            <person name="Adhikari A."/>
            <person name="Zheng C.-J."/>
            <person name="Schuster L."/>
            <person name="Cowan T.M."/>
            <person name="Smanski M.J."/>
            <person name="Chevrette M.G."/>
            <person name="De Carvalho L.P.S."/>
            <person name="Shen B."/>
        </authorList>
    </citation>
    <scope>NUCLEOTIDE SEQUENCE [LARGE SCALE GENOMIC DNA]</scope>
    <source>
        <strain evidence="10 11">NPDC002173</strain>
    </source>
</reference>
<evidence type="ECO:0000256" key="3">
    <source>
        <dbReference type="ARBA" id="ARBA00022475"/>
    </source>
</evidence>
<keyword evidence="2 7" id="KW-0813">Transport</keyword>